<sequence>MRPVLNKDRITKPTPAALATASAATMPPKPPSPLGFLADAAAAKPNGTTTKFVAKPARITTAPPTLATTSPAGLASATPDGPKSPEKPMSPPSATTANDDPLAVRGIKRKIVVRGGKNGSGYAGTSLSPSGSAGGILRKPGQPPRRVGRIKWLDNDGATCARSASFRVDYARADANVAAAASMDWDMAEAGDDADDDMDVNPEPTHKAINDARALERAEGRAAFGREKHEPRIAWREPVPCPVATTGELRGANSQEIEQVDPRMAVEYLTELLIPPTPASPTRTAYFPREVERPPRPLSPLDFSTIKNPQIRAFMDPNAATLPPPPPLQAPLLGGANMDALHQLLGSFSAFAPPAGQPPMNLHALVGQFSGAPTAPALATMLGQDQQAAHLLRMLQGQMQIPPAPINPAHTLAVPPAGLAMPAAATMATGSRGTPEPDAGKRFHPYAAAAGGKRKNKGKKKKNKATASS</sequence>
<dbReference type="EMBL" id="GG745333">
    <property type="protein sequence ID" value="KNE58822.1"/>
    <property type="molecule type" value="Genomic_DNA"/>
</dbReference>
<evidence type="ECO:0000313" key="2">
    <source>
        <dbReference type="EMBL" id="KNE58822.1"/>
    </source>
</evidence>
<reference evidence="2 3" key="1">
    <citation type="submission" date="2009-11" db="EMBL/GenBank/DDBJ databases">
        <title>Annotation of Allomyces macrogynus ATCC 38327.</title>
        <authorList>
            <consortium name="The Broad Institute Genome Sequencing Platform"/>
            <person name="Russ C."/>
            <person name="Cuomo C."/>
            <person name="Burger G."/>
            <person name="Gray M.W."/>
            <person name="Holland P.W.H."/>
            <person name="King N."/>
            <person name="Lang F.B.F."/>
            <person name="Roger A.J."/>
            <person name="Ruiz-Trillo I."/>
            <person name="Young S.K."/>
            <person name="Zeng Q."/>
            <person name="Gargeya S."/>
            <person name="Fitzgerald M."/>
            <person name="Haas B."/>
            <person name="Abouelleil A."/>
            <person name="Alvarado L."/>
            <person name="Arachchi H.M."/>
            <person name="Berlin A."/>
            <person name="Chapman S.B."/>
            <person name="Gearin G."/>
            <person name="Goldberg J."/>
            <person name="Griggs A."/>
            <person name="Gujja S."/>
            <person name="Hansen M."/>
            <person name="Heiman D."/>
            <person name="Howarth C."/>
            <person name="Larimer J."/>
            <person name="Lui A."/>
            <person name="MacDonald P.J.P."/>
            <person name="McCowen C."/>
            <person name="Montmayeur A."/>
            <person name="Murphy C."/>
            <person name="Neiman D."/>
            <person name="Pearson M."/>
            <person name="Priest M."/>
            <person name="Roberts A."/>
            <person name="Saif S."/>
            <person name="Shea T."/>
            <person name="Sisk P."/>
            <person name="Stolte C."/>
            <person name="Sykes S."/>
            <person name="Wortman J."/>
            <person name="Nusbaum C."/>
            <person name="Birren B."/>
        </authorList>
    </citation>
    <scope>NUCLEOTIDE SEQUENCE [LARGE SCALE GENOMIC DNA]</scope>
    <source>
        <strain evidence="2 3">ATCC 38327</strain>
    </source>
</reference>
<feature type="region of interest" description="Disordered" evidence="1">
    <location>
        <begin position="426"/>
        <end position="469"/>
    </location>
</feature>
<feature type="compositionally biased region" description="Low complexity" evidence="1">
    <location>
        <begin position="56"/>
        <end position="79"/>
    </location>
</feature>
<dbReference type="AlphaFoldDB" id="A0A0L0S8M0"/>
<name>A0A0L0S8M0_ALLM3</name>
<feature type="region of interest" description="Disordered" evidence="1">
    <location>
        <begin position="118"/>
        <end position="147"/>
    </location>
</feature>
<feature type="compositionally biased region" description="Low complexity" evidence="1">
    <location>
        <begin position="12"/>
        <end position="26"/>
    </location>
</feature>
<feature type="compositionally biased region" description="Basic and acidic residues" evidence="1">
    <location>
        <begin position="1"/>
        <end position="11"/>
    </location>
</feature>
<dbReference type="VEuPathDB" id="FungiDB:AMAG_18312"/>
<protein>
    <submittedName>
        <fullName evidence="2">Uncharacterized protein</fullName>
    </submittedName>
</protein>
<evidence type="ECO:0000256" key="1">
    <source>
        <dbReference type="SAM" id="MobiDB-lite"/>
    </source>
</evidence>
<proteinExistence type="predicted"/>
<feature type="compositionally biased region" description="Basic residues" evidence="1">
    <location>
        <begin position="452"/>
        <end position="469"/>
    </location>
</feature>
<gene>
    <name evidence="2" type="ORF">AMAG_18312</name>
</gene>
<feature type="region of interest" description="Disordered" evidence="1">
    <location>
        <begin position="1"/>
        <end position="102"/>
    </location>
</feature>
<evidence type="ECO:0000313" key="3">
    <source>
        <dbReference type="Proteomes" id="UP000054350"/>
    </source>
</evidence>
<organism evidence="2 3">
    <name type="scientific">Allomyces macrogynus (strain ATCC 38327)</name>
    <name type="common">Allomyces javanicus var. macrogynus</name>
    <dbReference type="NCBI Taxonomy" id="578462"/>
    <lineage>
        <taxon>Eukaryota</taxon>
        <taxon>Fungi</taxon>
        <taxon>Fungi incertae sedis</taxon>
        <taxon>Blastocladiomycota</taxon>
        <taxon>Blastocladiomycetes</taxon>
        <taxon>Blastocladiales</taxon>
        <taxon>Blastocladiaceae</taxon>
        <taxon>Allomyces</taxon>
    </lineage>
</organism>
<reference evidence="3" key="2">
    <citation type="submission" date="2009-11" db="EMBL/GenBank/DDBJ databases">
        <title>The Genome Sequence of Allomyces macrogynus strain ATCC 38327.</title>
        <authorList>
            <consortium name="The Broad Institute Genome Sequencing Platform"/>
            <person name="Russ C."/>
            <person name="Cuomo C."/>
            <person name="Shea T."/>
            <person name="Young S.K."/>
            <person name="Zeng Q."/>
            <person name="Koehrsen M."/>
            <person name="Haas B."/>
            <person name="Borodovsky M."/>
            <person name="Guigo R."/>
            <person name="Alvarado L."/>
            <person name="Berlin A."/>
            <person name="Borenstein D."/>
            <person name="Chen Z."/>
            <person name="Engels R."/>
            <person name="Freedman E."/>
            <person name="Gellesch M."/>
            <person name="Goldberg J."/>
            <person name="Griggs A."/>
            <person name="Gujja S."/>
            <person name="Heiman D."/>
            <person name="Hepburn T."/>
            <person name="Howarth C."/>
            <person name="Jen D."/>
            <person name="Larson L."/>
            <person name="Lewis B."/>
            <person name="Mehta T."/>
            <person name="Park D."/>
            <person name="Pearson M."/>
            <person name="Roberts A."/>
            <person name="Saif S."/>
            <person name="Shenoy N."/>
            <person name="Sisk P."/>
            <person name="Stolte C."/>
            <person name="Sykes S."/>
            <person name="Walk T."/>
            <person name="White J."/>
            <person name="Yandava C."/>
            <person name="Burger G."/>
            <person name="Gray M.W."/>
            <person name="Holland P.W.H."/>
            <person name="King N."/>
            <person name="Lang F.B.F."/>
            <person name="Roger A.J."/>
            <person name="Ruiz-Trillo I."/>
            <person name="Lander E."/>
            <person name="Nusbaum C."/>
        </authorList>
    </citation>
    <scope>NUCLEOTIDE SEQUENCE [LARGE SCALE GENOMIC DNA]</scope>
    <source>
        <strain evidence="3">ATCC 38327</strain>
    </source>
</reference>
<dbReference type="Proteomes" id="UP000054350">
    <property type="component" value="Unassembled WGS sequence"/>
</dbReference>
<keyword evidence="3" id="KW-1185">Reference proteome</keyword>
<accession>A0A0L0S8M0</accession>